<geneLocation type="plasmid" evidence="1">
    <name>pECA1039</name>
</geneLocation>
<dbReference type="AlphaFoldDB" id="B8X8Z1"/>
<keyword evidence="1" id="KW-0614">Plasmid</keyword>
<evidence type="ECO:0000313" key="1">
    <source>
        <dbReference type="EMBL" id="ACK87012.1"/>
    </source>
</evidence>
<name>B8X8Z1_PECAT</name>
<reference evidence="1" key="1">
    <citation type="journal article" date="2009" name="Proc. Natl. Acad. Sci. U.S.A.">
        <title>The phage abortive infection system, ToxIN, functions as a protein-RNA toxin-antitoxin pair.</title>
        <authorList>
            <person name="Fineran P.C."/>
            <person name="Blower T.R."/>
            <person name="Foulds I.J."/>
            <person name="Humphreys D.P."/>
            <person name="Lilley K.S."/>
            <person name="Salmond G.P."/>
        </authorList>
    </citation>
    <scope>NUCLEOTIDE SEQUENCE</scope>
    <source>
        <strain evidence="1">SCRI1039</strain>
        <plasmid evidence="1">pECA1039</plasmid>
    </source>
</reference>
<dbReference type="EMBL" id="FJ176937">
    <property type="protein sequence ID" value="ACK87012.1"/>
    <property type="molecule type" value="Genomic_DNA"/>
</dbReference>
<sequence length="34" mass="3778">MKGIKAKIKAVVKTTALAKTKYHGNVQWQLHITA</sequence>
<organism evidence="1">
    <name type="scientific">Pectobacterium atrosepticum</name>
    <name type="common">Erwinia carotovora subsp. atroseptica</name>
    <dbReference type="NCBI Taxonomy" id="29471"/>
    <lineage>
        <taxon>Bacteria</taxon>
        <taxon>Pseudomonadati</taxon>
        <taxon>Pseudomonadota</taxon>
        <taxon>Gammaproteobacteria</taxon>
        <taxon>Enterobacterales</taxon>
        <taxon>Pectobacteriaceae</taxon>
        <taxon>Pectobacterium</taxon>
    </lineage>
</organism>
<accession>B8X8Z1</accession>
<proteinExistence type="predicted"/>
<protein>
    <submittedName>
        <fullName evidence="1">Uncharacterized protein</fullName>
    </submittedName>
</protein>